<dbReference type="Pfam" id="PF26034">
    <property type="entry name" value="PHAT_SMAUG"/>
    <property type="match status" value="1"/>
</dbReference>
<feature type="domain" description="RNA-binding protein vts1-like alpha-helical" evidence="2">
    <location>
        <begin position="53"/>
        <end position="98"/>
    </location>
</feature>
<dbReference type="AlphaFoldDB" id="A0A4W5KSC3"/>
<dbReference type="Ensembl" id="ENSHHUT00000013701.1">
    <property type="protein sequence ID" value="ENSHHUP00000013270.1"/>
    <property type="gene ID" value="ENSHHUG00000008159.1"/>
</dbReference>
<dbReference type="STRING" id="62062.ENSHHUP00000013270"/>
<dbReference type="InterPro" id="IPR057327">
    <property type="entry name" value="Vts1_dom"/>
</dbReference>
<sequence length="339" mass="38048">MLKTKLPMRTAEAGDDTAEEQPDLHIPRSVSPTISDRLEESSRHPAYPSQLDKETVFEWFGLHLNPAKRIELMCGLLHMCQPLELRFLGSCLEDLARKDYHILRDVEIRANCPNDLGILSDVMDPVVRSKLLVCLSLLRSDNRECAGILFRILTSHMDPALFYKNYPGSSVSPFRDPPCADGKAFRRTEQICGLPMEAAVGPLEHLTLLFTMASLHPAFPFHQRETLLVQLDNIELATEDRQQNQYRINDQAQKAEYLGPAAVTTEASLDERTQGQGQRQCASQTPPSCRTQQGSRTQREGTPQTGRQTDSQTGVYSQTLTNTSTVSWEANDNTVTYTL</sequence>
<evidence type="ECO:0000259" key="2">
    <source>
        <dbReference type="Pfam" id="PF25479"/>
    </source>
</evidence>
<reference evidence="4" key="3">
    <citation type="submission" date="2025-09" db="UniProtKB">
        <authorList>
            <consortium name="Ensembl"/>
        </authorList>
    </citation>
    <scope>IDENTIFICATION</scope>
</reference>
<dbReference type="PANTHER" id="PTHR46939">
    <property type="entry name" value="ZINC FINGER CCHC DOMAIN-CONTAINING PROTEIN 2"/>
    <property type="match status" value="1"/>
</dbReference>
<protein>
    <recommendedName>
        <fullName evidence="6">Zinc finger, CCHC domain containing 2</fullName>
    </recommendedName>
</protein>
<feature type="domain" description="SMAUG/ZCCHC2-like PHAT" evidence="3">
    <location>
        <begin position="103"/>
        <end position="237"/>
    </location>
</feature>
<dbReference type="Proteomes" id="UP000314982">
    <property type="component" value="Unassembled WGS sequence"/>
</dbReference>
<dbReference type="GeneTree" id="ENSGT00520000055637"/>
<organism evidence="4 5">
    <name type="scientific">Hucho hucho</name>
    <name type="common">huchen</name>
    <dbReference type="NCBI Taxonomy" id="62062"/>
    <lineage>
        <taxon>Eukaryota</taxon>
        <taxon>Metazoa</taxon>
        <taxon>Chordata</taxon>
        <taxon>Craniata</taxon>
        <taxon>Vertebrata</taxon>
        <taxon>Euteleostomi</taxon>
        <taxon>Actinopterygii</taxon>
        <taxon>Neopterygii</taxon>
        <taxon>Teleostei</taxon>
        <taxon>Protacanthopterygii</taxon>
        <taxon>Salmoniformes</taxon>
        <taxon>Salmonidae</taxon>
        <taxon>Salmoninae</taxon>
        <taxon>Hucho</taxon>
    </lineage>
</organism>
<dbReference type="PANTHER" id="PTHR46939:SF1">
    <property type="entry name" value="ZINC FINGER CCHC DOMAIN-CONTAINING PROTEIN 2"/>
    <property type="match status" value="1"/>
</dbReference>
<evidence type="ECO:0000313" key="4">
    <source>
        <dbReference type="Ensembl" id="ENSHHUP00000013270.1"/>
    </source>
</evidence>
<name>A0A4W5KSC3_9TELE</name>
<evidence type="ECO:0008006" key="6">
    <source>
        <dbReference type="Google" id="ProtNLM"/>
    </source>
</evidence>
<proteinExistence type="predicted"/>
<reference evidence="4" key="2">
    <citation type="submission" date="2025-08" db="UniProtKB">
        <authorList>
            <consortium name="Ensembl"/>
        </authorList>
    </citation>
    <scope>IDENTIFICATION</scope>
</reference>
<accession>A0A4W5KSC3</accession>
<dbReference type="InterPro" id="IPR042793">
    <property type="entry name" value="ZCCHC2"/>
</dbReference>
<evidence type="ECO:0000313" key="5">
    <source>
        <dbReference type="Proteomes" id="UP000314982"/>
    </source>
</evidence>
<reference evidence="5" key="1">
    <citation type="submission" date="2018-06" db="EMBL/GenBank/DDBJ databases">
        <title>Genome assembly of Danube salmon.</title>
        <authorList>
            <person name="Macqueen D.J."/>
            <person name="Gundappa M.K."/>
        </authorList>
    </citation>
    <scope>NUCLEOTIDE SEQUENCE [LARGE SCALE GENOMIC DNA]</scope>
</reference>
<keyword evidence="5" id="KW-1185">Reference proteome</keyword>
<evidence type="ECO:0000256" key="1">
    <source>
        <dbReference type="SAM" id="MobiDB-lite"/>
    </source>
</evidence>
<dbReference type="InterPro" id="IPR058599">
    <property type="entry name" value="PHAT_Smg/ZCCHC2-like"/>
</dbReference>
<dbReference type="Pfam" id="PF25479">
    <property type="entry name" value="Vts1"/>
    <property type="match status" value="1"/>
</dbReference>
<evidence type="ECO:0000259" key="3">
    <source>
        <dbReference type="Pfam" id="PF26034"/>
    </source>
</evidence>
<feature type="region of interest" description="Disordered" evidence="1">
    <location>
        <begin position="267"/>
        <end position="318"/>
    </location>
</feature>
<feature type="region of interest" description="Disordered" evidence="1">
    <location>
        <begin position="1"/>
        <end position="45"/>
    </location>
</feature>
<feature type="compositionally biased region" description="Polar residues" evidence="1">
    <location>
        <begin position="274"/>
        <end position="318"/>
    </location>
</feature>